<dbReference type="InterPro" id="IPR001920">
    <property type="entry name" value="Asp/Glu_race"/>
</dbReference>
<evidence type="ECO:0000256" key="1">
    <source>
        <dbReference type="ARBA" id="ARBA00023235"/>
    </source>
</evidence>
<dbReference type="PANTHER" id="PTHR21198">
    <property type="entry name" value="GLUTAMATE RACEMASE"/>
    <property type="match status" value="1"/>
</dbReference>
<dbReference type="Proteomes" id="UP000295719">
    <property type="component" value="Unassembled WGS sequence"/>
</dbReference>
<accession>A0A4R3Z4N9</accession>
<dbReference type="InterPro" id="IPR015942">
    <property type="entry name" value="Asp/Glu/hydantoin_racemase"/>
</dbReference>
<dbReference type="Gene3D" id="3.40.50.1860">
    <property type="match status" value="1"/>
</dbReference>
<sequence>MHIADAILPLLQAASGVRQAGLIATQGTLDAGWYQQRLTDVGIEPLLPTAKEMTELFVPGCYAVKQGRLAQGGELLSELCARLNGRGAERLILACTEVAPALAAVQSRYQPLSLDTTLALAQAGVRLWLEHRPAVAASL</sequence>
<dbReference type="EMBL" id="SMCR01000001">
    <property type="protein sequence ID" value="TCW00278.1"/>
    <property type="molecule type" value="Genomic_DNA"/>
</dbReference>
<dbReference type="AlphaFoldDB" id="A0A4R3Z4N9"/>
<keyword evidence="3" id="KW-1185">Reference proteome</keyword>
<protein>
    <submittedName>
        <fullName evidence="2">Asp/Glu/hydantoin racemase</fullName>
    </submittedName>
</protein>
<evidence type="ECO:0000313" key="3">
    <source>
        <dbReference type="Proteomes" id="UP000295719"/>
    </source>
</evidence>
<dbReference type="SUPFAM" id="SSF53681">
    <property type="entry name" value="Aspartate/glutamate racemase"/>
    <property type="match status" value="1"/>
</dbReference>
<dbReference type="Pfam" id="PF01177">
    <property type="entry name" value="Asp_Glu_race"/>
    <property type="match status" value="1"/>
</dbReference>
<proteinExistence type="predicted"/>
<gene>
    <name evidence="2" type="ORF">EDC52_101627</name>
</gene>
<organism evidence="2 3">
    <name type="scientific">Biostraticola tofi</name>
    <dbReference type="NCBI Taxonomy" id="466109"/>
    <lineage>
        <taxon>Bacteria</taxon>
        <taxon>Pseudomonadati</taxon>
        <taxon>Pseudomonadota</taxon>
        <taxon>Gammaproteobacteria</taxon>
        <taxon>Enterobacterales</taxon>
        <taxon>Bruguierivoracaceae</taxon>
        <taxon>Biostraticola</taxon>
    </lineage>
</organism>
<dbReference type="PANTHER" id="PTHR21198:SF7">
    <property type="entry name" value="ASPARTATE-GLUTAMATE RACEMASE FAMILY"/>
    <property type="match status" value="1"/>
</dbReference>
<name>A0A4R3Z4N9_9GAMM</name>
<keyword evidence="1" id="KW-0413">Isomerase</keyword>
<dbReference type="GO" id="GO:0047661">
    <property type="term" value="F:amino-acid racemase activity"/>
    <property type="evidence" value="ECO:0007669"/>
    <property type="project" value="InterPro"/>
</dbReference>
<comment type="caution">
    <text evidence="2">The sequence shown here is derived from an EMBL/GenBank/DDBJ whole genome shotgun (WGS) entry which is preliminary data.</text>
</comment>
<evidence type="ECO:0000313" key="2">
    <source>
        <dbReference type="EMBL" id="TCW00278.1"/>
    </source>
</evidence>
<reference evidence="2 3" key="1">
    <citation type="submission" date="2019-03" db="EMBL/GenBank/DDBJ databases">
        <title>Genomic Encyclopedia of Type Strains, Phase IV (KMG-IV): sequencing the most valuable type-strain genomes for metagenomic binning, comparative biology and taxonomic classification.</title>
        <authorList>
            <person name="Goeker M."/>
        </authorList>
    </citation>
    <scope>NUCLEOTIDE SEQUENCE [LARGE SCALE GENOMIC DNA]</scope>
    <source>
        <strain evidence="2 3">DSM 19580</strain>
    </source>
</reference>